<organism evidence="2 3">
    <name type="scientific">Plantactinospora alkalitolerans</name>
    <dbReference type="NCBI Taxonomy" id="2789879"/>
    <lineage>
        <taxon>Bacteria</taxon>
        <taxon>Bacillati</taxon>
        <taxon>Actinomycetota</taxon>
        <taxon>Actinomycetes</taxon>
        <taxon>Micromonosporales</taxon>
        <taxon>Micromonosporaceae</taxon>
        <taxon>Plantactinospora</taxon>
    </lineage>
</organism>
<evidence type="ECO:0000313" key="3">
    <source>
        <dbReference type="Proteomes" id="UP000638560"/>
    </source>
</evidence>
<gene>
    <name evidence="2" type="ORF">I0C86_16910</name>
</gene>
<evidence type="ECO:0000313" key="2">
    <source>
        <dbReference type="EMBL" id="MBF9130627.1"/>
    </source>
</evidence>
<protein>
    <submittedName>
        <fullName evidence="2">ABC transporter permease subunit</fullName>
    </submittedName>
</protein>
<sequence length="325" mass="34877">MIWLTWRQHRKQALFALAGLAALAAFIVPTGLAMRDTFAELGLPDCVRTLGKLGPENNEACLTGYDQFISQYGAFLLVGILFLVLPLLVGLFWGAPLIAREVEQGTHRLVWTQGVSRHHWALVKFGLIGTGALIAAIGYGLGVGWWLGPLNQVGQGDRFDGFFFDMQGLVPVGYTLFAVALGVFAGTVWPRVLPAMAGTLVGFLGLRIGLAMLARPHYLPAETLTFPVMGTAVAPNATAGDWVIASGVRNAAGELVVDGGSIECPPNPTGPGANCGADLEAGTYNWQLYQPADRFWLFQGIETGIFVALAALLLYLAIRRIRRIA</sequence>
<reference evidence="2 3" key="1">
    <citation type="submission" date="2020-11" db="EMBL/GenBank/DDBJ databases">
        <title>A novel isolate from a Black sea contaminated sediment with potential to produce alkanes: Plantactinospora alkalitolerans sp. nov.</title>
        <authorList>
            <person name="Carro L."/>
            <person name="Veyisoglu A."/>
            <person name="Guven K."/>
            <person name="Schumann P."/>
            <person name="Klenk H.-P."/>
            <person name="Sahin N."/>
        </authorList>
    </citation>
    <scope>NUCLEOTIDE SEQUENCE [LARGE SCALE GENOMIC DNA]</scope>
    <source>
        <strain evidence="2 3">S1510</strain>
    </source>
</reference>
<accession>A0ABS0GWP2</accession>
<feature type="transmembrane region" description="Helical" evidence="1">
    <location>
        <begin position="168"/>
        <end position="189"/>
    </location>
</feature>
<keyword evidence="1" id="KW-0472">Membrane</keyword>
<keyword evidence="3" id="KW-1185">Reference proteome</keyword>
<keyword evidence="1" id="KW-0812">Transmembrane</keyword>
<dbReference type="Proteomes" id="UP000638560">
    <property type="component" value="Unassembled WGS sequence"/>
</dbReference>
<feature type="transmembrane region" description="Helical" evidence="1">
    <location>
        <begin position="120"/>
        <end position="148"/>
    </location>
</feature>
<keyword evidence="1" id="KW-1133">Transmembrane helix</keyword>
<name>A0ABS0GWP2_9ACTN</name>
<feature type="transmembrane region" description="Helical" evidence="1">
    <location>
        <begin position="72"/>
        <end position="99"/>
    </location>
</feature>
<feature type="transmembrane region" description="Helical" evidence="1">
    <location>
        <begin position="196"/>
        <end position="214"/>
    </location>
</feature>
<evidence type="ECO:0000256" key="1">
    <source>
        <dbReference type="SAM" id="Phobius"/>
    </source>
</evidence>
<dbReference type="EMBL" id="JADPUN010000164">
    <property type="protein sequence ID" value="MBF9130627.1"/>
    <property type="molecule type" value="Genomic_DNA"/>
</dbReference>
<comment type="caution">
    <text evidence="2">The sequence shown here is derived from an EMBL/GenBank/DDBJ whole genome shotgun (WGS) entry which is preliminary data.</text>
</comment>
<proteinExistence type="predicted"/>
<feature type="transmembrane region" description="Helical" evidence="1">
    <location>
        <begin position="295"/>
        <end position="318"/>
    </location>
</feature>
<dbReference type="RefSeq" id="WP_196202195.1">
    <property type="nucleotide sequence ID" value="NZ_JADPUN010000164.1"/>
</dbReference>